<evidence type="ECO:0000256" key="1">
    <source>
        <dbReference type="SAM" id="MobiDB-lite"/>
    </source>
</evidence>
<dbReference type="EMBL" id="CAUYUJ010000327">
    <property type="protein sequence ID" value="CAK0789948.1"/>
    <property type="molecule type" value="Genomic_DNA"/>
</dbReference>
<organism evidence="2 3">
    <name type="scientific">Prorocentrum cordatum</name>
    <dbReference type="NCBI Taxonomy" id="2364126"/>
    <lineage>
        <taxon>Eukaryota</taxon>
        <taxon>Sar</taxon>
        <taxon>Alveolata</taxon>
        <taxon>Dinophyceae</taxon>
        <taxon>Prorocentrales</taxon>
        <taxon>Prorocentraceae</taxon>
        <taxon>Prorocentrum</taxon>
    </lineage>
</organism>
<reference evidence="2" key="1">
    <citation type="submission" date="2023-10" db="EMBL/GenBank/DDBJ databases">
        <authorList>
            <person name="Chen Y."/>
            <person name="Shah S."/>
            <person name="Dougan E. K."/>
            <person name="Thang M."/>
            <person name="Chan C."/>
        </authorList>
    </citation>
    <scope>NUCLEOTIDE SEQUENCE [LARGE SCALE GENOMIC DNA]</scope>
</reference>
<evidence type="ECO:0000313" key="3">
    <source>
        <dbReference type="Proteomes" id="UP001189429"/>
    </source>
</evidence>
<accession>A0ABN9PAX3</accession>
<feature type="non-terminal residue" evidence="2">
    <location>
        <position position="1"/>
    </location>
</feature>
<keyword evidence="3" id="KW-1185">Reference proteome</keyword>
<protein>
    <submittedName>
        <fullName evidence="2">Uncharacterized protein</fullName>
    </submittedName>
</protein>
<comment type="caution">
    <text evidence="2">The sequence shown here is derived from an EMBL/GenBank/DDBJ whole genome shotgun (WGS) entry which is preliminary data.</text>
</comment>
<feature type="region of interest" description="Disordered" evidence="1">
    <location>
        <begin position="37"/>
        <end position="84"/>
    </location>
</feature>
<proteinExistence type="predicted"/>
<name>A0ABN9PAX3_9DINO</name>
<feature type="compositionally biased region" description="Low complexity" evidence="1">
    <location>
        <begin position="37"/>
        <end position="55"/>
    </location>
</feature>
<gene>
    <name evidence="2" type="ORF">PCOR1329_LOCUS1351</name>
</gene>
<dbReference type="Proteomes" id="UP001189429">
    <property type="component" value="Unassembled WGS sequence"/>
</dbReference>
<sequence>AAQEPPAAEPPAPEPTAGPVVEAWRQSRLYDLLYGSPAAEPGPAAAEAGHAAEPGLVVEPAGGPKGPAGDQYDESQSKPISDGEISALELVRNADLSGAMPMYGAL</sequence>
<evidence type="ECO:0000313" key="2">
    <source>
        <dbReference type="EMBL" id="CAK0789948.1"/>
    </source>
</evidence>